<dbReference type="Proteomes" id="UP000054387">
    <property type="component" value="Unassembled WGS sequence"/>
</dbReference>
<comment type="caution">
    <text evidence="3">The sequence shown here is derived from an EMBL/GenBank/DDBJ whole genome shotgun (WGS) entry which is preliminary data.</text>
</comment>
<dbReference type="CDD" id="cd00293">
    <property type="entry name" value="USP-like"/>
    <property type="match status" value="2"/>
</dbReference>
<name>A0A0W1R9A1_9EURY</name>
<organism evidence="3 4">
    <name type="scientific">Haloprofundus marisrubri</name>
    <dbReference type="NCBI Taxonomy" id="1514971"/>
    <lineage>
        <taxon>Archaea</taxon>
        <taxon>Methanobacteriati</taxon>
        <taxon>Methanobacteriota</taxon>
        <taxon>Stenosarchaea group</taxon>
        <taxon>Halobacteria</taxon>
        <taxon>Halobacteriales</taxon>
        <taxon>Haloferacaceae</taxon>
        <taxon>Haloprofundus</taxon>
    </lineage>
</organism>
<dbReference type="EMBL" id="LOPU01000028">
    <property type="protein sequence ID" value="KTG09589.1"/>
    <property type="molecule type" value="Genomic_DNA"/>
</dbReference>
<dbReference type="PANTHER" id="PTHR46268">
    <property type="entry name" value="STRESS RESPONSE PROTEIN NHAX"/>
    <property type="match status" value="1"/>
</dbReference>
<evidence type="ECO:0000313" key="3">
    <source>
        <dbReference type="EMBL" id="KTG09589.1"/>
    </source>
</evidence>
<dbReference type="AlphaFoldDB" id="A0A0W1R9A1"/>
<evidence type="ECO:0000313" key="4">
    <source>
        <dbReference type="Proteomes" id="UP000054387"/>
    </source>
</evidence>
<dbReference type="RefSeq" id="WP_058581898.1">
    <property type="nucleotide sequence ID" value="NZ_LOPU01000028.1"/>
</dbReference>
<dbReference type="SUPFAM" id="SSF52402">
    <property type="entry name" value="Adenine nucleotide alpha hydrolases-like"/>
    <property type="match status" value="2"/>
</dbReference>
<reference evidence="3 4" key="1">
    <citation type="submission" date="2015-12" db="EMBL/GenBank/DDBJ databases">
        <title>Haloprofundus marisrubri gen. nov., sp. nov., an extremely halophilic archaeon isolated from the Discovery deep brine-seawater interface in the Red Sea.</title>
        <authorList>
            <person name="Zhang G."/>
            <person name="Stingl U."/>
            <person name="Rashid M."/>
        </authorList>
    </citation>
    <scope>NUCLEOTIDE SEQUENCE [LARGE SCALE GENOMIC DNA]</scope>
    <source>
        <strain evidence="3 4">SB9</strain>
    </source>
</reference>
<accession>A0A0W1R9A1</accession>
<dbReference type="Gene3D" id="3.40.50.620">
    <property type="entry name" value="HUPs"/>
    <property type="match status" value="2"/>
</dbReference>
<dbReference type="InterPro" id="IPR014729">
    <property type="entry name" value="Rossmann-like_a/b/a_fold"/>
</dbReference>
<sequence length="295" mass="31588">MYDTILVPTDGSEAATQALDHALLLAAAMDASVHALHVVNAEPDETAGATDNRDAEEVVDTLRRFGERTLDAVSDRSESETTSVETALRTGVPHDEILAYADEQGVDLVVMGTQGRSGLQRYLLGSVAERVVRLANCPVMAVHEDDDATPYERVLVPTDGSDYAEVATDHAVAVARAFDAELHALSAVNLAEAGGLFNAGGVDSEFVSRLDRRAQADTDAVVERADDAGVRSESTVVHGVPHETVAEYVTDNDIDLVVMGTHGRSGFRRYLLGSITERVLRTAPAPVLAVRRDER</sequence>
<feature type="domain" description="UspA" evidence="2">
    <location>
        <begin position="151"/>
        <end position="291"/>
    </location>
</feature>
<dbReference type="Pfam" id="PF00582">
    <property type="entry name" value="Usp"/>
    <property type="match status" value="2"/>
</dbReference>
<comment type="similarity">
    <text evidence="1">Belongs to the universal stress protein A family.</text>
</comment>
<dbReference type="PRINTS" id="PR01438">
    <property type="entry name" value="UNVRSLSTRESS"/>
</dbReference>
<gene>
    <name evidence="3" type="ORF">AUR64_13025</name>
</gene>
<dbReference type="InterPro" id="IPR006015">
    <property type="entry name" value="Universal_stress_UspA"/>
</dbReference>
<proteinExistence type="inferred from homology"/>
<protein>
    <recommendedName>
        <fullName evidence="2">UspA domain-containing protein</fullName>
    </recommendedName>
</protein>
<dbReference type="STRING" id="1514971.AUR64_13025"/>
<evidence type="ECO:0000256" key="1">
    <source>
        <dbReference type="ARBA" id="ARBA00008791"/>
    </source>
</evidence>
<feature type="domain" description="UspA" evidence="2">
    <location>
        <begin position="1"/>
        <end position="143"/>
    </location>
</feature>
<dbReference type="PANTHER" id="PTHR46268:SF6">
    <property type="entry name" value="UNIVERSAL STRESS PROTEIN UP12"/>
    <property type="match status" value="1"/>
</dbReference>
<evidence type="ECO:0000259" key="2">
    <source>
        <dbReference type="Pfam" id="PF00582"/>
    </source>
</evidence>
<dbReference type="OrthoDB" id="105697at2157"/>
<dbReference type="InterPro" id="IPR006016">
    <property type="entry name" value="UspA"/>
</dbReference>
<keyword evidence="4" id="KW-1185">Reference proteome</keyword>